<proteinExistence type="predicted"/>
<gene>
    <name evidence="1" type="ORF">EAG_03429</name>
</gene>
<dbReference type="InParanoid" id="E2AR97"/>
<dbReference type="AlphaFoldDB" id="E2AR97"/>
<organism evidence="2">
    <name type="scientific">Camponotus floridanus</name>
    <name type="common">Florida carpenter ant</name>
    <dbReference type="NCBI Taxonomy" id="104421"/>
    <lineage>
        <taxon>Eukaryota</taxon>
        <taxon>Metazoa</taxon>
        <taxon>Ecdysozoa</taxon>
        <taxon>Arthropoda</taxon>
        <taxon>Hexapoda</taxon>
        <taxon>Insecta</taxon>
        <taxon>Pterygota</taxon>
        <taxon>Neoptera</taxon>
        <taxon>Endopterygota</taxon>
        <taxon>Hymenoptera</taxon>
        <taxon>Apocrita</taxon>
        <taxon>Aculeata</taxon>
        <taxon>Formicoidea</taxon>
        <taxon>Formicidae</taxon>
        <taxon>Formicinae</taxon>
        <taxon>Camponotus</taxon>
    </lineage>
</organism>
<protein>
    <submittedName>
        <fullName evidence="1">Uncharacterized protein</fullName>
    </submittedName>
</protein>
<keyword evidence="2" id="KW-1185">Reference proteome</keyword>
<evidence type="ECO:0000313" key="2">
    <source>
        <dbReference type="Proteomes" id="UP000000311"/>
    </source>
</evidence>
<dbReference type="EMBL" id="GL441977">
    <property type="protein sequence ID" value="EFN64042.1"/>
    <property type="molecule type" value="Genomic_DNA"/>
</dbReference>
<name>E2AR97_CAMFO</name>
<evidence type="ECO:0000313" key="1">
    <source>
        <dbReference type="EMBL" id="EFN64042.1"/>
    </source>
</evidence>
<dbReference type="Proteomes" id="UP000000311">
    <property type="component" value="Unassembled WGS sequence"/>
</dbReference>
<reference evidence="1 2" key="1">
    <citation type="journal article" date="2010" name="Science">
        <title>Genomic comparison of the ants Camponotus floridanus and Harpegnathos saltator.</title>
        <authorList>
            <person name="Bonasio R."/>
            <person name="Zhang G."/>
            <person name="Ye C."/>
            <person name="Mutti N.S."/>
            <person name="Fang X."/>
            <person name="Qin N."/>
            <person name="Donahue G."/>
            <person name="Yang P."/>
            <person name="Li Q."/>
            <person name="Li C."/>
            <person name="Zhang P."/>
            <person name="Huang Z."/>
            <person name="Berger S.L."/>
            <person name="Reinberg D."/>
            <person name="Wang J."/>
            <person name="Liebig J."/>
        </authorList>
    </citation>
    <scope>NUCLEOTIDE SEQUENCE [LARGE SCALE GENOMIC DNA]</scope>
    <source>
        <strain evidence="2">C129</strain>
    </source>
</reference>
<accession>E2AR97</accession>
<sequence length="204" mass="24599">MPHLYYEISLLCHKEFNSARIEKSKVKNQSSKIVYKLDIFVLRCVLEMAAYGVSATISDRDLVIQFRTVNATSSFQALLRSRTETSSYSFELIITWFELWKKTFIDILFTIILRVAFDWEYRREMELPGFVNIEQRQWVRIMRRAIREDVLDIWGDTPDSRHRQVFDLRRFFGEEPYLEIIEEEEWILEEEWEDLVAPAECFFL</sequence>